<dbReference type="Gene3D" id="1.10.510.10">
    <property type="entry name" value="Transferase(Phosphotransferase) domain 1"/>
    <property type="match status" value="1"/>
</dbReference>
<dbReference type="PROSITE" id="PS00109">
    <property type="entry name" value="PROTEIN_KINASE_TYR"/>
    <property type="match status" value="1"/>
</dbReference>
<evidence type="ECO:0000259" key="15">
    <source>
        <dbReference type="PROSITE" id="PS50011"/>
    </source>
</evidence>
<evidence type="ECO:0000313" key="16">
    <source>
        <dbReference type="EMBL" id="KAK3494185.1"/>
    </source>
</evidence>
<dbReference type="SUPFAM" id="SSF56112">
    <property type="entry name" value="Protein kinase-like (PK-like)"/>
    <property type="match status" value="1"/>
</dbReference>
<keyword evidence="8" id="KW-0547">Nucleotide-binding</keyword>
<dbReference type="InterPro" id="IPR051175">
    <property type="entry name" value="CLK_kinases"/>
</dbReference>
<evidence type="ECO:0000256" key="4">
    <source>
        <dbReference type="ARBA" id="ARBA00013948"/>
    </source>
</evidence>
<evidence type="ECO:0000256" key="7">
    <source>
        <dbReference type="ARBA" id="ARBA00022679"/>
    </source>
</evidence>
<dbReference type="EMBL" id="JAULSX010000003">
    <property type="protein sequence ID" value="KAK3494185.1"/>
    <property type="molecule type" value="Genomic_DNA"/>
</dbReference>
<comment type="subunit">
    <text evidence="2">Component of the EKC/KEOPS complex composed of at least BUD32, CGI121, GON7, KAE1 and PCC1; the whole complex dimerizes.</text>
</comment>
<comment type="caution">
    <text evidence="16">The sequence shown here is derived from an EMBL/GenBank/DDBJ whole genome shotgun (WGS) entry which is preliminary data.</text>
</comment>
<comment type="catalytic activity">
    <reaction evidence="14">
        <text>L-seryl-[protein] + ATP = O-phospho-L-seryl-[protein] + ADP + H(+)</text>
        <dbReference type="Rhea" id="RHEA:17989"/>
        <dbReference type="Rhea" id="RHEA-COMP:9863"/>
        <dbReference type="Rhea" id="RHEA-COMP:11604"/>
        <dbReference type="ChEBI" id="CHEBI:15378"/>
        <dbReference type="ChEBI" id="CHEBI:29999"/>
        <dbReference type="ChEBI" id="CHEBI:30616"/>
        <dbReference type="ChEBI" id="CHEBI:83421"/>
        <dbReference type="ChEBI" id="CHEBI:456216"/>
        <dbReference type="EC" id="2.7.11.1"/>
    </reaction>
</comment>
<dbReference type="Pfam" id="PF00069">
    <property type="entry name" value="Pkinase"/>
    <property type="match status" value="1"/>
</dbReference>
<dbReference type="SMART" id="SM00220">
    <property type="entry name" value="S_TKc"/>
    <property type="match status" value="1"/>
</dbReference>
<evidence type="ECO:0000256" key="11">
    <source>
        <dbReference type="ARBA" id="ARBA00030980"/>
    </source>
</evidence>
<protein>
    <recommendedName>
        <fullName evidence="5">EKC/KEOPS complex subunit BUD32</fullName>
        <ecNumber evidence="3">2.7.11.1</ecNumber>
    </recommendedName>
    <alternativeName>
        <fullName evidence="11 12">Atypical Serine/threonine protein kinase BUD32</fullName>
    </alternativeName>
    <alternativeName>
        <fullName evidence="4">EKC/KEOPS complex subunit bud32</fullName>
    </alternativeName>
</protein>
<name>A0AAJ0I9I5_9PEZI</name>
<dbReference type="AlphaFoldDB" id="A0AAJ0I9I5"/>
<keyword evidence="9 16" id="KW-0418">Kinase</keyword>
<evidence type="ECO:0000256" key="14">
    <source>
        <dbReference type="ARBA" id="ARBA00048679"/>
    </source>
</evidence>
<keyword evidence="10" id="KW-0067">ATP-binding</keyword>
<evidence type="ECO:0000256" key="3">
    <source>
        <dbReference type="ARBA" id="ARBA00012513"/>
    </source>
</evidence>
<dbReference type="RefSeq" id="XP_062693614.1">
    <property type="nucleotide sequence ID" value="XM_062840691.1"/>
</dbReference>
<comment type="function">
    <text evidence="1">Component of the EKC/KEOPS complex that is required for the formation of a threonylcarbamoyl group on adenosine at position 37 (t(6)A37) in tRNAs that read codons beginning with adenine. The complex is probably involved in the transfer of the threonylcarbamoyl moiety of threonylcarbamoyl-AMP (TC-AMP) to the N6 group of A37. BUD32 has ATPase activity in the context of the EKC/KEOPS complex and likely plays a supporting role to the catalytic subunit KAE1. The EKC/KEOPS complex also promotes both telomere uncapping and telomere elongation. The complex is required for efficient recruitment of transcriptional coactivators.</text>
</comment>
<keyword evidence="17" id="KW-1185">Reference proteome</keyword>
<dbReference type="InterPro" id="IPR008266">
    <property type="entry name" value="Tyr_kinase_AS"/>
</dbReference>
<evidence type="ECO:0000256" key="9">
    <source>
        <dbReference type="ARBA" id="ARBA00022777"/>
    </source>
</evidence>
<sequence length="471" mass="53080">LLSKHHVTLPTEHFWLPYQPKGTHLCFITPCLGPNLGSFCAFYGHVTDLVKHVCFQLVQALYFLHQKGLCHGDFRPANILFCLTEEVEKMGDDELVAALGGVQIAKLSRIPPANTTKRDMKEKEWPKELPRYLIGQADMIKLIRGGWCSPSVAVIDFGVSYPVTEPTGKGTGIPLGYAPPEEAITGRNQEGKEETLVKLGPKSDVWSLGVTLAELALDYFPFADSSDKLYGVKNMELVMGPIPEPFRSEFRTWYKGVWGPDGTALQDVDMVTDPETGKSVLSPLSFSIKRWKEEKQYAKEESGYEDPIRSKMSLGLETLHTKRSGAAIEAQWARDKTKLPSYTWGQTEEEEEMDDDQFPTKKFDDIEVFSDLLHSIFKWMPEDRVSTAEIMAHPWFKDRYAPSLDTKQEDVVSKLSQGTIGIINVMAGIPFKAGNFLFRMFSRVFGIFSNPLRFLWGGRSCTNRSNDLEAQ</sequence>
<dbReference type="Proteomes" id="UP001285908">
    <property type="component" value="Unassembled WGS sequence"/>
</dbReference>
<feature type="domain" description="Protein kinase" evidence="15">
    <location>
        <begin position="1"/>
        <end position="396"/>
    </location>
</feature>
<accession>A0AAJ0I9I5</accession>
<evidence type="ECO:0000313" key="17">
    <source>
        <dbReference type="Proteomes" id="UP001285908"/>
    </source>
</evidence>
<dbReference type="EC" id="2.7.11.1" evidence="3"/>
<dbReference type="InterPro" id="IPR011009">
    <property type="entry name" value="Kinase-like_dom_sf"/>
</dbReference>
<feature type="non-terminal residue" evidence="16">
    <location>
        <position position="1"/>
    </location>
</feature>
<dbReference type="GeneID" id="87878313"/>
<comment type="catalytic activity">
    <reaction evidence="13">
        <text>L-threonyl-[protein] + ATP = O-phospho-L-threonyl-[protein] + ADP + H(+)</text>
        <dbReference type="Rhea" id="RHEA:46608"/>
        <dbReference type="Rhea" id="RHEA-COMP:11060"/>
        <dbReference type="Rhea" id="RHEA-COMP:11605"/>
        <dbReference type="ChEBI" id="CHEBI:15378"/>
        <dbReference type="ChEBI" id="CHEBI:30013"/>
        <dbReference type="ChEBI" id="CHEBI:30616"/>
        <dbReference type="ChEBI" id="CHEBI:61977"/>
        <dbReference type="ChEBI" id="CHEBI:456216"/>
        <dbReference type="EC" id="2.7.11.1"/>
    </reaction>
</comment>
<evidence type="ECO:0000256" key="8">
    <source>
        <dbReference type="ARBA" id="ARBA00022741"/>
    </source>
</evidence>
<dbReference type="PANTHER" id="PTHR45646">
    <property type="entry name" value="SERINE/THREONINE-PROTEIN KINASE DOA-RELATED"/>
    <property type="match status" value="1"/>
</dbReference>
<keyword evidence="6" id="KW-0723">Serine/threonine-protein kinase</keyword>
<organism evidence="16 17">
    <name type="scientific">Neurospora hispaniola</name>
    <dbReference type="NCBI Taxonomy" id="588809"/>
    <lineage>
        <taxon>Eukaryota</taxon>
        <taxon>Fungi</taxon>
        <taxon>Dikarya</taxon>
        <taxon>Ascomycota</taxon>
        <taxon>Pezizomycotina</taxon>
        <taxon>Sordariomycetes</taxon>
        <taxon>Sordariomycetidae</taxon>
        <taxon>Sordariales</taxon>
        <taxon>Sordariaceae</taxon>
        <taxon>Neurospora</taxon>
    </lineage>
</organism>
<evidence type="ECO:0000256" key="12">
    <source>
        <dbReference type="ARBA" id="ARBA00033194"/>
    </source>
</evidence>
<keyword evidence="7" id="KW-0808">Transferase</keyword>
<dbReference type="PANTHER" id="PTHR45646:SF11">
    <property type="entry name" value="SERINE_THREONINE-PROTEIN KINASE DOA"/>
    <property type="match status" value="1"/>
</dbReference>
<evidence type="ECO:0000256" key="2">
    <source>
        <dbReference type="ARBA" id="ARBA00011534"/>
    </source>
</evidence>
<evidence type="ECO:0000256" key="6">
    <source>
        <dbReference type="ARBA" id="ARBA00022527"/>
    </source>
</evidence>
<dbReference type="GO" id="GO:0005524">
    <property type="term" value="F:ATP binding"/>
    <property type="evidence" value="ECO:0007669"/>
    <property type="project" value="UniProtKB-KW"/>
</dbReference>
<evidence type="ECO:0000256" key="10">
    <source>
        <dbReference type="ARBA" id="ARBA00022840"/>
    </source>
</evidence>
<dbReference type="PROSITE" id="PS50011">
    <property type="entry name" value="PROTEIN_KINASE_DOM"/>
    <property type="match status" value="1"/>
</dbReference>
<evidence type="ECO:0000256" key="1">
    <source>
        <dbReference type="ARBA" id="ARBA00003747"/>
    </source>
</evidence>
<gene>
    <name evidence="16" type="ORF">B0T23DRAFT_439541</name>
</gene>
<reference evidence="16 17" key="1">
    <citation type="journal article" date="2023" name="Mol. Phylogenet. Evol.">
        <title>Genome-scale phylogeny and comparative genomics of the fungal order Sordariales.</title>
        <authorList>
            <person name="Hensen N."/>
            <person name="Bonometti L."/>
            <person name="Westerberg I."/>
            <person name="Brannstrom I.O."/>
            <person name="Guillou S."/>
            <person name="Cros-Aarteil S."/>
            <person name="Calhoun S."/>
            <person name="Haridas S."/>
            <person name="Kuo A."/>
            <person name="Mondo S."/>
            <person name="Pangilinan J."/>
            <person name="Riley R."/>
            <person name="LaButti K."/>
            <person name="Andreopoulos B."/>
            <person name="Lipzen A."/>
            <person name="Chen C."/>
            <person name="Yan M."/>
            <person name="Daum C."/>
            <person name="Ng V."/>
            <person name="Clum A."/>
            <person name="Steindorff A."/>
            <person name="Ohm R.A."/>
            <person name="Martin F."/>
            <person name="Silar P."/>
            <person name="Natvig D.O."/>
            <person name="Lalanne C."/>
            <person name="Gautier V."/>
            <person name="Ament-Velasquez S.L."/>
            <person name="Kruys A."/>
            <person name="Hutchinson M.I."/>
            <person name="Powell A.J."/>
            <person name="Barry K."/>
            <person name="Miller A.N."/>
            <person name="Grigoriev I.V."/>
            <person name="Debuchy R."/>
            <person name="Gladieux P."/>
            <person name="Hiltunen Thoren M."/>
            <person name="Johannesson H."/>
        </authorList>
    </citation>
    <scope>NUCLEOTIDE SEQUENCE [LARGE SCALE GENOMIC DNA]</scope>
    <source>
        <strain evidence="16 17">FGSC 10403</strain>
    </source>
</reference>
<dbReference type="InterPro" id="IPR000719">
    <property type="entry name" value="Prot_kinase_dom"/>
</dbReference>
<proteinExistence type="predicted"/>
<evidence type="ECO:0000256" key="13">
    <source>
        <dbReference type="ARBA" id="ARBA00047899"/>
    </source>
</evidence>
<evidence type="ECO:0000256" key="5">
    <source>
        <dbReference type="ARBA" id="ARBA00019973"/>
    </source>
</evidence>
<dbReference type="GO" id="GO:0004674">
    <property type="term" value="F:protein serine/threonine kinase activity"/>
    <property type="evidence" value="ECO:0007669"/>
    <property type="project" value="UniProtKB-KW"/>
</dbReference>
<dbReference type="GO" id="GO:0005634">
    <property type="term" value="C:nucleus"/>
    <property type="evidence" value="ECO:0007669"/>
    <property type="project" value="TreeGrafter"/>
</dbReference>